<reference evidence="1 2" key="1">
    <citation type="submission" date="2021-06" db="EMBL/GenBank/DDBJ databases">
        <title>Caerostris extrusa draft genome.</title>
        <authorList>
            <person name="Kono N."/>
            <person name="Arakawa K."/>
        </authorList>
    </citation>
    <scope>NUCLEOTIDE SEQUENCE [LARGE SCALE GENOMIC DNA]</scope>
</reference>
<comment type="caution">
    <text evidence="1">The sequence shown here is derived from an EMBL/GenBank/DDBJ whole genome shotgun (WGS) entry which is preliminary data.</text>
</comment>
<gene>
    <name evidence="1" type="ORF">CEXT_315191</name>
</gene>
<name>A0AAV4M8X5_CAEEX</name>
<sequence>MPGNHTCIINGQQMRQFKKNRNVVSRKGTIKTPKIKKGWGRDGTFHSGLFINFKVVSFYRLFAAVGDTFNAFCDLASSWPGKIGRGPEIFSLLALPEDTIIGD</sequence>
<protein>
    <recommendedName>
        <fullName evidence="3">Transposase</fullName>
    </recommendedName>
</protein>
<evidence type="ECO:0000313" key="1">
    <source>
        <dbReference type="EMBL" id="GIX68814.1"/>
    </source>
</evidence>
<proteinExistence type="predicted"/>
<dbReference type="Proteomes" id="UP001054945">
    <property type="component" value="Unassembled WGS sequence"/>
</dbReference>
<evidence type="ECO:0000313" key="2">
    <source>
        <dbReference type="Proteomes" id="UP001054945"/>
    </source>
</evidence>
<dbReference type="EMBL" id="BPLR01019527">
    <property type="protein sequence ID" value="GIX68814.1"/>
    <property type="molecule type" value="Genomic_DNA"/>
</dbReference>
<dbReference type="AlphaFoldDB" id="A0AAV4M8X5"/>
<organism evidence="1 2">
    <name type="scientific">Caerostris extrusa</name>
    <name type="common">Bark spider</name>
    <name type="synonym">Caerostris bankana</name>
    <dbReference type="NCBI Taxonomy" id="172846"/>
    <lineage>
        <taxon>Eukaryota</taxon>
        <taxon>Metazoa</taxon>
        <taxon>Ecdysozoa</taxon>
        <taxon>Arthropoda</taxon>
        <taxon>Chelicerata</taxon>
        <taxon>Arachnida</taxon>
        <taxon>Araneae</taxon>
        <taxon>Araneomorphae</taxon>
        <taxon>Entelegynae</taxon>
        <taxon>Araneoidea</taxon>
        <taxon>Araneidae</taxon>
        <taxon>Caerostris</taxon>
    </lineage>
</organism>
<evidence type="ECO:0008006" key="3">
    <source>
        <dbReference type="Google" id="ProtNLM"/>
    </source>
</evidence>
<accession>A0AAV4M8X5</accession>
<keyword evidence="2" id="KW-1185">Reference proteome</keyword>